<protein>
    <submittedName>
        <fullName evidence="2">Sugar ABC transporter permease</fullName>
    </submittedName>
</protein>
<reference evidence="2" key="1">
    <citation type="submission" date="2020-10" db="EMBL/GenBank/DDBJ databases">
        <authorList>
            <person name="Gilroy R."/>
        </authorList>
    </citation>
    <scope>NUCLEOTIDE SEQUENCE</scope>
    <source>
        <strain evidence="2">13766</strain>
    </source>
</reference>
<keyword evidence="1" id="KW-0472">Membrane</keyword>
<dbReference type="AlphaFoldDB" id="A0A9D1K5R9"/>
<keyword evidence="1" id="KW-1133">Transmembrane helix</keyword>
<name>A0A9D1K5R9_9FIRM</name>
<evidence type="ECO:0000313" key="3">
    <source>
        <dbReference type="Proteomes" id="UP000824140"/>
    </source>
</evidence>
<evidence type="ECO:0000313" key="2">
    <source>
        <dbReference type="EMBL" id="HIS92305.1"/>
    </source>
</evidence>
<dbReference type="Proteomes" id="UP000824140">
    <property type="component" value="Unassembled WGS sequence"/>
</dbReference>
<reference evidence="2" key="2">
    <citation type="journal article" date="2021" name="PeerJ">
        <title>Extensive microbial diversity within the chicken gut microbiome revealed by metagenomics and culture.</title>
        <authorList>
            <person name="Gilroy R."/>
            <person name="Ravi A."/>
            <person name="Getino M."/>
            <person name="Pursley I."/>
            <person name="Horton D.L."/>
            <person name="Alikhan N.F."/>
            <person name="Baker D."/>
            <person name="Gharbi K."/>
            <person name="Hall N."/>
            <person name="Watson M."/>
            <person name="Adriaenssens E.M."/>
            <person name="Foster-Nyarko E."/>
            <person name="Jarju S."/>
            <person name="Secka A."/>
            <person name="Antonio M."/>
            <person name="Oren A."/>
            <person name="Chaudhuri R.R."/>
            <person name="La Ragione R."/>
            <person name="Hildebrand F."/>
            <person name="Pallen M.J."/>
        </authorList>
    </citation>
    <scope>NUCLEOTIDE SEQUENCE</scope>
    <source>
        <strain evidence="2">13766</strain>
    </source>
</reference>
<evidence type="ECO:0000256" key="1">
    <source>
        <dbReference type="SAM" id="Phobius"/>
    </source>
</evidence>
<keyword evidence="1" id="KW-0812">Transmembrane</keyword>
<sequence length="50" mass="5765">MAQIGVHRHSRRCDLVKRIKKYRTLLLMLIPGLLLVFVFNYIPMVGLGLA</sequence>
<feature type="transmembrane region" description="Helical" evidence="1">
    <location>
        <begin position="21"/>
        <end position="42"/>
    </location>
</feature>
<feature type="non-terminal residue" evidence="2">
    <location>
        <position position="50"/>
    </location>
</feature>
<organism evidence="2 3">
    <name type="scientific">Candidatus Alectryocaccomicrobium excrementavium</name>
    <dbReference type="NCBI Taxonomy" id="2840668"/>
    <lineage>
        <taxon>Bacteria</taxon>
        <taxon>Bacillati</taxon>
        <taxon>Bacillota</taxon>
        <taxon>Clostridia</taxon>
        <taxon>Candidatus Alectryocaccomicrobium</taxon>
    </lineage>
</organism>
<accession>A0A9D1K5R9</accession>
<gene>
    <name evidence="2" type="ORF">IAA84_04730</name>
</gene>
<dbReference type="EMBL" id="DVJN01000092">
    <property type="protein sequence ID" value="HIS92305.1"/>
    <property type="molecule type" value="Genomic_DNA"/>
</dbReference>
<comment type="caution">
    <text evidence="2">The sequence shown here is derived from an EMBL/GenBank/DDBJ whole genome shotgun (WGS) entry which is preliminary data.</text>
</comment>
<proteinExistence type="predicted"/>